<evidence type="ECO:0000259" key="5">
    <source>
        <dbReference type="PROSITE" id="PS51471"/>
    </source>
</evidence>
<dbReference type="InterPro" id="IPR026992">
    <property type="entry name" value="DIOX_N"/>
</dbReference>
<name>A0A7I6P974_MATIN</name>
<keyword evidence="3 4" id="KW-0408">Iron</keyword>
<proteinExistence type="evidence at transcript level"/>
<dbReference type="AlphaFoldDB" id="A0A7I6P974"/>
<evidence type="ECO:0000256" key="1">
    <source>
        <dbReference type="ARBA" id="ARBA00008056"/>
    </source>
</evidence>
<organism evidence="6">
    <name type="scientific">Matthiola incana</name>
    <name type="common">Common stock</name>
    <name type="synonym">Cheiranthus incanus</name>
    <dbReference type="NCBI Taxonomy" id="3724"/>
    <lineage>
        <taxon>Eukaryota</taxon>
        <taxon>Viridiplantae</taxon>
        <taxon>Streptophyta</taxon>
        <taxon>Embryophyta</taxon>
        <taxon>Tracheophyta</taxon>
        <taxon>Spermatophyta</taxon>
        <taxon>Magnoliopsida</taxon>
        <taxon>eudicotyledons</taxon>
        <taxon>Gunneridae</taxon>
        <taxon>Pentapetalae</taxon>
        <taxon>rosids</taxon>
        <taxon>malvids</taxon>
        <taxon>Brassicales</taxon>
        <taxon>Brassicaceae</taxon>
        <taxon>Anchonieae</taxon>
        <taxon>Matthiola</taxon>
    </lineage>
</organism>
<dbReference type="SMR" id="A0A7I6P974"/>
<accession>A0A7I6P974</accession>
<dbReference type="PROSITE" id="PS51471">
    <property type="entry name" value="FE2OG_OXY"/>
    <property type="match status" value="1"/>
</dbReference>
<comment type="similarity">
    <text evidence="1 4">Belongs to the iron/ascorbate-dependent oxidoreductase family.</text>
</comment>
<dbReference type="InterPro" id="IPR044861">
    <property type="entry name" value="IPNS-like_FE2OG_OXY"/>
</dbReference>
<dbReference type="Gene3D" id="2.60.120.330">
    <property type="entry name" value="B-lactam Antibiotic, Isopenicillin N Synthase, Chain"/>
    <property type="match status" value="1"/>
</dbReference>
<evidence type="ECO:0000256" key="2">
    <source>
        <dbReference type="ARBA" id="ARBA00022723"/>
    </source>
</evidence>
<dbReference type="InterPro" id="IPR005123">
    <property type="entry name" value="Oxoglu/Fe-dep_dioxygenase_dom"/>
</dbReference>
<dbReference type="GO" id="GO:0016491">
    <property type="term" value="F:oxidoreductase activity"/>
    <property type="evidence" value="ECO:0007669"/>
    <property type="project" value="UniProtKB-KW"/>
</dbReference>
<protein>
    <submittedName>
        <fullName evidence="6">Flavonol synthase</fullName>
    </submittedName>
</protein>
<dbReference type="InterPro" id="IPR027443">
    <property type="entry name" value="IPNS-like_sf"/>
</dbReference>
<dbReference type="InterPro" id="IPR050295">
    <property type="entry name" value="Plant_2OG-oxidoreductases"/>
</dbReference>
<sequence>MEVERDQHTSPPIPIIDLNHPDEELVARAVVKATKELGFFQLVDHGIPNDLIKRLKEVGTQFLELSQAEKKAVTSEEYYGYNMNDQYQLENGPQLWAENLMHIVWPPSCINFNCWPKNPTQYREVVEEYTEEMKKLTDRLLRILSEGLGLQRESFKKGLGGETELSIAINNYPPKPQQDLTLGLSEHRDIVAIALIIDNDVPGLQIFKDDQWLDVQYIPHAISVTIGDPIVRLSNGKYKSVLHRATVNREKQRISWPFFVGSNPDWILQPLSELITDHNPSKFKPITCKEFKHRSFFKLPID</sequence>
<dbReference type="PANTHER" id="PTHR47991">
    <property type="entry name" value="OXOGLUTARATE/IRON-DEPENDENT DIOXYGENASE"/>
    <property type="match status" value="1"/>
</dbReference>
<keyword evidence="2 4" id="KW-0479">Metal-binding</keyword>
<keyword evidence="4" id="KW-0560">Oxidoreductase</keyword>
<dbReference type="SUPFAM" id="SSF51197">
    <property type="entry name" value="Clavaminate synthase-like"/>
    <property type="match status" value="1"/>
</dbReference>
<evidence type="ECO:0000256" key="3">
    <source>
        <dbReference type="ARBA" id="ARBA00023004"/>
    </source>
</evidence>
<feature type="domain" description="Fe2OG dioxygenase" evidence="5">
    <location>
        <begin position="163"/>
        <end position="262"/>
    </location>
</feature>
<dbReference type="Pfam" id="PF03171">
    <property type="entry name" value="2OG-FeII_Oxy"/>
    <property type="match status" value="1"/>
</dbReference>
<reference evidence="6" key="1">
    <citation type="submission" date="2019-08" db="EMBL/GenBank/DDBJ databases">
        <title>Identification of anthocyanin regulatory and structural genes related to violet flower color in Matthiola incana.</title>
        <authorList>
            <person name="Nakatsuka T."/>
            <person name="Nuraini L."/>
            <person name="Kawai K."/>
            <person name="Ando Y."/>
        </authorList>
    </citation>
    <scope>NUCLEOTIDE SEQUENCE</scope>
</reference>
<gene>
    <name evidence="6" type="primary">FLS3</name>
</gene>
<evidence type="ECO:0000256" key="4">
    <source>
        <dbReference type="RuleBase" id="RU003682"/>
    </source>
</evidence>
<dbReference type="Pfam" id="PF14226">
    <property type="entry name" value="DIOX_N"/>
    <property type="match status" value="1"/>
</dbReference>
<evidence type="ECO:0000313" key="6">
    <source>
        <dbReference type="EMBL" id="BBM96378.1"/>
    </source>
</evidence>
<dbReference type="GO" id="GO:0046872">
    <property type="term" value="F:metal ion binding"/>
    <property type="evidence" value="ECO:0007669"/>
    <property type="project" value="UniProtKB-KW"/>
</dbReference>
<dbReference type="EMBL" id="LC496054">
    <property type="protein sequence ID" value="BBM96378.1"/>
    <property type="molecule type" value="mRNA"/>
</dbReference>